<dbReference type="Proteomes" id="UP000541770">
    <property type="component" value="Unassembled WGS sequence"/>
</dbReference>
<dbReference type="EMBL" id="JACGDE010000034">
    <property type="protein sequence ID" value="MBA6068551.1"/>
    <property type="molecule type" value="Genomic_DNA"/>
</dbReference>
<protein>
    <submittedName>
        <fullName evidence="2">Uncharacterized protein</fullName>
    </submittedName>
</protein>
<evidence type="ECO:0000256" key="1">
    <source>
        <dbReference type="SAM" id="Phobius"/>
    </source>
</evidence>
<dbReference type="AlphaFoldDB" id="A0A7W2K0L9"/>
<sequence length="81" mass="9582">MSYIYLTLFTALTGWFLDWICKPILVRRWLYLVFQITGITACTQLGAQEVLYWDGGAWGLFFSLAGFPLLFERSSWYERNR</sequence>
<evidence type="ECO:0000313" key="3">
    <source>
        <dbReference type="EMBL" id="QZP29186.1"/>
    </source>
</evidence>
<keyword evidence="1" id="KW-0812">Transmembrane</keyword>
<reference evidence="2 4" key="1">
    <citation type="submission" date="2020-07" db="EMBL/GenBank/DDBJ databases">
        <title>Diversity of carbapenemase encoding genes among Pseudomonas putida group clinical isolates in a tertiary Brazilian hospital.</title>
        <authorList>
            <person name="Alberto-Lei F."/>
            <person name="Nodari C.S."/>
            <person name="Streling A.P."/>
            <person name="Paulino J.T."/>
            <person name="Bessa-Neto F.O."/>
            <person name="Cayo R."/>
            <person name="Gales A.C."/>
        </authorList>
    </citation>
    <scope>NUCLEOTIDE SEQUENCE [LARGE SCALE GENOMIC DNA]</scope>
    <source>
        <strain evidence="2 4">14802</strain>
    </source>
</reference>
<reference evidence="3 5" key="2">
    <citation type="submission" date="2021-08" db="EMBL/GenBank/DDBJ databases">
        <title>Bactericidal Effect of Pseudomonas oryziphila sp. nov., a novel Pseudomonas Species Against Xanthomonas oryzae Reduces Disease Severity of Bacterial Leaf Streak of Rice.</title>
        <authorList>
            <person name="Yang R."/>
            <person name="Li S."/>
            <person name="Li Y."/>
            <person name="Yan Y."/>
            <person name="Fang Y."/>
            <person name="Zou L."/>
            <person name="Chen G."/>
        </authorList>
    </citation>
    <scope>NUCLEOTIDE SEQUENCE [LARGE SCALE GENOMIC DNA]</scope>
    <source>
        <strain evidence="3 5">DSM 17497</strain>
    </source>
</reference>
<feature type="transmembrane region" description="Helical" evidence="1">
    <location>
        <begin position="52"/>
        <end position="71"/>
    </location>
</feature>
<accession>A0A7W2K0L9</accession>
<keyword evidence="5" id="KW-1185">Reference proteome</keyword>
<evidence type="ECO:0000313" key="4">
    <source>
        <dbReference type="Proteomes" id="UP000541770"/>
    </source>
</evidence>
<organism evidence="2 4">
    <name type="scientific">Pseudomonas mosselii</name>
    <dbReference type="NCBI Taxonomy" id="78327"/>
    <lineage>
        <taxon>Bacteria</taxon>
        <taxon>Pseudomonadati</taxon>
        <taxon>Pseudomonadota</taxon>
        <taxon>Gammaproteobacteria</taxon>
        <taxon>Pseudomonadales</taxon>
        <taxon>Pseudomonadaceae</taxon>
        <taxon>Pseudomonas</taxon>
    </lineage>
</organism>
<keyword evidence="1" id="KW-1133">Transmembrane helix</keyword>
<name>A0A7W2K0L9_9PSED</name>
<dbReference type="EMBL" id="CP081966">
    <property type="protein sequence ID" value="QZP29186.1"/>
    <property type="molecule type" value="Genomic_DNA"/>
</dbReference>
<keyword evidence="1" id="KW-0472">Membrane</keyword>
<evidence type="ECO:0000313" key="5">
    <source>
        <dbReference type="Proteomes" id="UP000825591"/>
    </source>
</evidence>
<dbReference type="RefSeq" id="WP_028692152.1">
    <property type="nucleotide sequence ID" value="NZ_BQIL01000038.1"/>
</dbReference>
<dbReference type="Proteomes" id="UP000825591">
    <property type="component" value="Chromosome"/>
</dbReference>
<proteinExistence type="predicted"/>
<feature type="transmembrane region" description="Helical" evidence="1">
    <location>
        <begin position="29"/>
        <end position="46"/>
    </location>
</feature>
<gene>
    <name evidence="2" type="ORF">H4C75_27825</name>
    <name evidence="3" type="ORF">K5H97_12895</name>
</gene>
<evidence type="ECO:0000313" key="2">
    <source>
        <dbReference type="EMBL" id="MBA6068551.1"/>
    </source>
</evidence>